<dbReference type="PROSITE" id="PS51085">
    <property type="entry name" value="2FE2S_FER_2"/>
    <property type="match status" value="1"/>
</dbReference>
<dbReference type="InterPro" id="IPR036884">
    <property type="entry name" value="2Fe-2S-bd_dom_sf"/>
</dbReference>
<keyword evidence="8" id="KW-1185">Reference proteome</keyword>
<dbReference type="RefSeq" id="WP_028930750.1">
    <property type="nucleotide sequence ID" value="NZ_AUII01000014.1"/>
</dbReference>
<dbReference type="PROSITE" id="PS00197">
    <property type="entry name" value="2FE2S_FER_1"/>
    <property type="match status" value="1"/>
</dbReference>
<name>A0A511D4N7_9PSEU</name>
<evidence type="ECO:0000259" key="6">
    <source>
        <dbReference type="PROSITE" id="PS51085"/>
    </source>
</evidence>
<comment type="caution">
    <text evidence="7">The sequence shown here is derived from an EMBL/GenBank/DDBJ whole genome shotgun (WGS) entry which is preliminary data.</text>
</comment>
<dbReference type="InterPro" id="IPR036010">
    <property type="entry name" value="2Fe-2S_ferredoxin-like_sf"/>
</dbReference>
<feature type="domain" description="2Fe-2S ferredoxin-type" evidence="6">
    <location>
        <begin position="1"/>
        <end position="77"/>
    </location>
</feature>
<dbReference type="InterPro" id="IPR001041">
    <property type="entry name" value="2Fe-2S_ferredoxin-type"/>
</dbReference>
<sequence length="157" mass="16306">MSYELSVNGRRESVDVPGMTPLLDVLRDELSLRGAKKGCAEGRCGACTVRLGDRTVASCLLPVAVATDEPISTVEGVAAPDGPLHPVQEALLECGGVQCGACTPGMVMTLCDLLEADPDPDAQSVRQALVGNICRCTGYHKIVEAALSAAAALREAR</sequence>
<dbReference type="STRING" id="1123024.GCA_000423625_03111"/>
<dbReference type="InterPro" id="IPR002888">
    <property type="entry name" value="2Fe-2S-bd"/>
</dbReference>
<evidence type="ECO:0000256" key="5">
    <source>
        <dbReference type="ARBA" id="ARBA00023014"/>
    </source>
</evidence>
<evidence type="ECO:0000313" key="7">
    <source>
        <dbReference type="EMBL" id="GEL19745.1"/>
    </source>
</evidence>
<accession>A0A511D4N7</accession>
<dbReference type="SUPFAM" id="SSF54292">
    <property type="entry name" value="2Fe-2S ferredoxin-like"/>
    <property type="match status" value="1"/>
</dbReference>
<dbReference type="InterPro" id="IPR012675">
    <property type="entry name" value="Beta-grasp_dom_sf"/>
</dbReference>
<dbReference type="EMBL" id="BJVI01000045">
    <property type="protein sequence ID" value="GEL19745.1"/>
    <property type="molecule type" value="Genomic_DNA"/>
</dbReference>
<dbReference type="Pfam" id="PF01799">
    <property type="entry name" value="Fer2_2"/>
    <property type="match status" value="1"/>
</dbReference>
<dbReference type="Gene3D" id="1.10.150.120">
    <property type="entry name" value="[2Fe-2S]-binding domain"/>
    <property type="match status" value="1"/>
</dbReference>
<dbReference type="OrthoDB" id="159930at2"/>
<protein>
    <submittedName>
        <fullName evidence="7">(2Fe-2S)-binding protein</fullName>
    </submittedName>
</protein>
<dbReference type="PANTHER" id="PTHR44379:SF5">
    <property type="entry name" value="OXIDOREDUCTASE WITH IRON-SULFUR SUBUNIT"/>
    <property type="match status" value="1"/>
</dbReference>
<dbReference type="GO" id="GO:0046872">
    <property type="term" value="F:metal ion binding"/>
    <property type="evidence" value="ECO:0007669"/>
    <property type="project" value="UniProtKB-KW"/>
</dbReference>
<dbReference type="GO" id="GO:0016491">
    <property type="term" value="F:oxidoreductase activity"/>
    <property type="evidence" value="ECO:0007669"/>
    <property type="project" value="UniProtKB-KW"/>
</dbReference>
<evidence type="ECO:0000256" key="1">
    <source>
        <dbReference type="ARBA" id="ARBA00022714"/>
    </source>
</evidence>
<evidence type="ECO:0000256" key="3">
    <source>
        <dbReference type="ARBA" id="ARBA00023002"/>
    </source>
</evidence>
<evidence type="ECO:0000313" key="8">
    <source>
        <dbReference type="Proteomes" id="UP000321328"/>
    </source>
</evidence>
<keyword evidence="4" id="KW-0408">Iron</keyword>
<reference evidence="7 8" key="1">
    <citation type="submission" date="2019-07" db="EMBL/GenBank/DDBJ databases">
        <title>Whole genome shotgun sequence of Pseudonocardia asaccharolytica NBRC 16224.</title>
        <authorList>
            <person name="Hosoyama A."/>
            <person name="Uohara A."/>
            <person name="Ohji S."/>
            <person name="Ichikawa N."/>
        </authorList>
    </citation>
    <scope>NUCLEOTIDE SEQUENCE [LARGE SCALE GENOMIC DNA]</scope>
    <source>
        <strain evidence="7 8">NBRC 16224</strain>
    </source>
</reference>
<organism evidence="7 8">
    <name type="scientific">Pseudonocardia asaccharolytica DSM 44247 = NBRC 16224</name>
    <dbReference type="NCBI Taxonomy" id="1123024"/>
    <lineage>
        <taxon>Bacteria</taxon>
        <taxon>Bacillati</taxon>
        <taxon>Actinomycetota</taxon>
        <taxon>Actinomycetes</taxon>
        <taxon>Pseudonocardiales</taxon>
        <taxon>Pseudonocardiaceae</taxon>
        <taxon>Pseudonocardia</taxon>
    </lineage>
</organism>
<gene>
    <name evidence="7" type="ORF">PA7_35820</name>
</gene>
<dbReference type="InterPro" id="IPR051452">
    <property type="entry name" value="Diverse_Oxidoreductases"/>
</dbReference>
<dbReference type="SUPFAM" id="SSF47741">
    <property type="entry name" value="CO dehydrogenase ISP C-domain like"/>
    <property type="match status" value="1"/>
</dbReference>
<dbReference type="AlphaFoldDB" id="A0A511D4N7"/>
<evidence type="ECO:0000256" key="2">
    <source>
        <dbReference type="ARBA" id="ARBA00022723"/>
    </source>
</evidence>
<keyword evidence="2" id="KW-0479">Metal-binding</keyword>
<evidence type="ECO:0000256" key="4">
    <source>
        <dbReference type="ARBA" id="ARBA00023004"/>
    </source>
</evidence>
<dbReference type="GO" id="GO:0051537">
    <property type="term" value="F:2 iron, 2 sulfur cluster binding"/>
    <property type="evidence" value="ECO:0007669"/>
    <property type="project" value="UniProtKB-KW"/>
</dbReference>
<dbReference type="Pfam" id="PF00111">
    <property type="entry name" value="Fer2"/>
    <property type="match status" value="1"/>
</dbReference>
<dbReference type="PANTHER" id="PTHR44379">
    <property type="entry name" value="OXIDOREDUCTASE WITH IRON-SULFUR SUBUNIT"/>
    <property type="match status" value="1"/>
</dbReference>
<dbReference type="Gene3D" id="3.10.20.30">
    <property type="match status" value="1"/>
</dbReference>
<keyword evidence="5" id="KW-0411">Iron-sulfur</keyword>
<dbReference type="InterPro" id="IPR006058">
    <property type="entry name" value="2Fe2S_fd_BS"/>
</dbReference>
<keyword evidence="3" id="KW-0560">Oxidoreductase</keyword>
<dbReference type="Proteomes" id="UP000321328">
    <property type="component" value="Unassembled WGS sequence"/>
</dbReference>
<proteinExistence type="predicted"/>
<keyword evidence="1" id="KW-0001">2Fe-2S</keyword>